<protein>
    <submittedName>
        <fullName evidence="1">Acetyltransferase family protein</fullName>
    </submittedName>
</protein>
<dbReference type="SUPFAM" id="SSF55729">
    <property type="entry name" value="Acyl-CoA N-acyltransferases (Nat)"/>
    <property type="match status" value="1"/>
</dbReference>
<accession>A0A0B6ALF8</accession>
<dbReference type="InterPro" id="IPR016181">
    <property type="entry name" value="Acyl_CoA_acyltransferase"/>
</dbReference>
<dbReference type="Pfam" id="PF13302">
    <property type="entry name" value="Acetyltransf_3"/>
    <property type="match status" value="1"/>
</dbReference>
<dbReference type="RefSeq" id="WP_034653330.1">
    <property type="nucleotide sequence ID" value="NZ_BCVB01000002.1"/>
</dbReference>
<dbReference type="PANTHER" id="PTHR43792:SF9">
    <property type="entry name" value="RIBOSOMAL-PROTEIN-ALANINE ACETYLTRANSFERASE"/>
    <property type="match status" value="1"/>
</dbReference>
<dbReference type="EMBL" id="CP009920">
    <property type="protein sequence ID" value="AJI21887.1"/>
    <property type="molecule type" value="Genomic_DNA"/>
</dbReference>
<proteinExistence type="predicted"/>
<sequence length="175" mass="20234">MRIYLSPLQKKDASKVFEYWSDEEVTRYMNIEPFTTLYQAESMIALLQSLTKEGKATRYAIRLKTSDEIIGTCGLNRIDYVKKQAEIGYDLGRPFWKKGLMTEALCLLLEKAFEEFHIQEIEAKVDPNNKDSITLLKKFSFQLEEAYESDDCTCLYTVNKEKVSVILSGRSKGKK</sequence>
<dbReference type="AlphaFoldDB" id="A0A0B6ALF8"/>
<evidence type="ECO:0000313" key="2">
    <source>
        <dbReference type="Proteomes" id="UP000031829"/>
    </source>
</evidence>
<organism evidence="1 2">
    <name type="scientific">Priestia megaterium (strain ATCC 14581 / DSM 32 / CCUG 1817 / JCM 2506 / NBRC 15308 / NCIMB 9376 / NCTC 10342 / NRRL B-14308 / VKM B-512 / Ford 19)</name>
    <name type="common">Bacillus megaterium</name>
    <dbReference type="NCBI Taxonomy" id="1348623"/>
    <lineage>
        <taxon>Bacteria</taxon>
        <taxon>Bacillati</taxon>
        <taxon>Bacillota</taxon>
        <taxon>Bacilli</taxon>
        <taxon>Bacillales</taxon>
        <taxon>Bacillaceae</taxon>
        <taxon>Priestia</taxon>
    </lineage>
</organism>
<reference evidence="1 2" key="1">
    <citation type="journal article" date="2015" name="Genome Announc.">
        <title>Complete genome sequences for 35 biothreat assay-relevant bacillus species.</title>
        <authorList>
            <person name="Johnson S.L."/>
            <person name="Daligault H.E."/>
            <person name="Davenport K.W."/>
            <person name="Jaissle J."/>
            <person name="Frey K.G."/>
            <person name="Ladner J.T."/>
            <person name="Broomall S.M."/>
            <person name="Bishop-Lilly K.A."/>
            <person name="Bruce D.C."/>
            <person name="Gibbons H.S."/>
            <person name="Coyne S.R."/>
            <person name="Lo C.C."/>
            <person name="Meincke L."/>
            <person name="Munk A.C."/>
            <person name="Koroleva G.I."/>
            <person name="Rosenzweig C.N."/>
            <person name="Palacios G.F."/>
            <person name="Redden C.L."/>
            <person name="Minogue T.D."/>
            <person name="Chain P.S."/>
        </authorList>
    </citation>
    <scope>NUCLEOTIDE SEQUENCE [LARGE SCALE GENOMIC DNA]</scope>
    <source>
        <strain evidence="2">ATCC 14581 / DSM 32 / JCM 2506 / NBRC 15308 / NCIMB 9376 / NCTC 10342 / NRRL B-14308 / VKM B-512</strain>
    </source>
</reference>
<dbReference type="PANTHER" id="PTHR43792">
    <property type="entry name" value="GNAT FAMILY, PUTATIVE (AFU_ORTHOLOGUE AFUA_3G00765)-RELATED-RELATED"/>
    <property type="match status" value="1"/>
</dbReference>
<dbReference type="KEGG" id="bmeg:BG04_3775"/>
<name>A0A0B6ALF8_PRIM2</name>
<keyword evidence="1" id="KW-0808">Transferase</keyword>
<dbReference type="InterPro" id="IPR051531">
    <property type="entry name" value="N-acetyltransferase"/>
</dbReference>
<dbReference type="GO" id="GO:0008999">
    <property type="term" value="F:protein-N-terminal-alanine acetyltransferase activity"/>
    <property type="evidence" value="ECO:0007669"/>
    <property type="project" value="TreeGrafter"/>
</dbReference>
<dbReference type="GO" id="GO:0005737">
    <property type="term" value="C:cytoplasm"/>
    <property type="evidence" value="ECO:0007669"/>
    <property type="project" value="TreeGrafter"/>
</dbReference>
<dbReference type="Proteomes" id="UP000031829">
    <property type="component" value="Chromosome"/>
</dbReference>
<evidence type="ECO:0000313" key="1">
    <source>
        <dbReference type="EMBL" id="AJI21887.1"/>
    </source>
</evidence>
<dbReference type="GeneID" id="93641824"/>
<dbReference type="InterPro" id="IPR000182">
    <property type="entry name" value="GNAT_dom"/>
</dbReference>
<gene>
    <name evidence="1" type="ORF">BG04_3775</name>
</gene>
<dbReference type="PROSITE" id="PS51186">
    <property type="entry name" value="GNAT"/>
    <property type="match status" value="1"/>
</dbReference>
<dbReference type="Gene3D" id="3.40.630.30">
    <property type="match status" value="1"/>
</dbReference>
<dbReference type="HOGENOM" id="CLU_013985_3_6_9"/>